<evidence type="ECO:0000313" key="1">
    <source>
        <dbReference type="Ensembl" id="ENSORLP00020001469.1"/>
    </source>
</evidence>
<name>A0A3P9JZ05_ORYLA</name>
<dbReference type="Proteomes" id="UP000265180">
    <property type="component" value="Chromosome 3"/>
</dbReference>
<evidence type="ECO:0000313" key="2">
    <source>
        <dbReference type="Proteomes" id="UP000265180"/>
    </source>
</evidence>
<organism evidence="1 2">
    <name type="scientific">Oryzias latipes</name>
    <name type="common">Japanese rice fish</name>
    <name type="synonym">Japanese killifish</name>
    <dbReference type="NCBI Taxonomy" id="8090"/>
    <lineage>
        <taxon>Eukaryota</taxon>
        <taxon>Metazoa</taxon>
        <taxon>Chordata</taxon>
        <taxon>Craniata</taxon>
        <taxon>Vertebrata</taxon>
        <taxon>Euteleostomi</taxon>
        <taxon>Actinopterygii</taxon>
        <taxon>Neopterygii</taxon>
        <taxon>Teleostei</taxon>
        <taxon>Neoteleostei</taxon>
        <taxon>Acanthomorphata</taxon>
        <taxon>Ovalentaria</taxon>
        <taxon>Atherinomorphae</taxon>
        <taxon>Beloniformes</taxon>
        <taxon>Adrianichthyidae</taxon>
        <taxon>Oryziinae</taxon>
        <taxon>Oryzias</taxon>
    </lineage>
</organism>
<sequence>MDTGEDHKSLKREGSAHCLVGLDDPTPNGKVPRIAQGLKVLKPPILIGPSSHIISAFADDILIYLTNIDQSITSLLSLFVEFKQHSGYKINWTKSVLMPLNEEAQNISISSPILLSRTMEYLGIQITTSLQNIVEDNYTKTFKEIVNDLNIWTKFPSSLQTRISVIKMNVLPRINFLSMMIPISPSADFWGKIHREVRLEKRITYPRRLEDILFSGVKINYCKTHFGPIISNMIITSDW</sequence>
<accession>A0A3P9JZ05</accession>
<protein>
    <submittedName>
        <fullName evidence="1">Uncharacterized protein</fullName>
    </submittedName>
</protein>
<dbReference type="PANTHER" id="PTHR31635">
    <property type="entry name" value="REVERSE TRANSCRIPTASE DOMAIN-CONTAINING PROTEIN-RELATED"/>
    <property type="match status" value="1"/>
</dbReference>
<dbReference type="AlphaFoldDB" id="A0A3P9JZ05"/>
<reference key="1">
    <citation type="journal article" date="2007" name="Nature">
        <title>The medaka draft genome and insights into vertebrate genome evolution.</title>
        <authorList>
            <person name="Kasahara M."/>
            <person name="Naruse K."/>
            <person name="Sasaki S."/>
            <person name="Nakatani Y."/>
            <person name="Qu W."/>
            <person name="Ahsan B."/>
            <person name="Yamada T."/>
            <person name="Nagayasu Y."/>
            <person name="Doi K."/>
            <person name="Kasai Y."/>
            <person name="Jindo T."/>
            <person name="Kobayashi D."/>
            <person name="Shimada A."/>
            <person name="Toyoda A."/>
            <person name="Kuroki Y."/>
            <person name="Fujiyama A."/>
            <person name="Sasaki T."/>
            <person name="Shimizu A."/>
            <person name="Asakawa S."/>
            <person name="Shimizu N."/>
            <person name="Hashimoto S."/>
            <person name="Yang J."/>
            <person name="Lee Y."/>
            <person name="Matsushima K."/>
            <person name="Sugano S."/>
            <person name="Sakaizumi M."/>
            <person name="Narita T."/>
            <person name="Ohishi K."/>
            <person name="Haga S."/>
            <person name="Ohta F."/>
            <person name="Nomoto H."/>
            <person name="Nogata K."/>
            <person name="Morishita T."/>
            <person name="Endo T."/>
            <person name="Shin-I T."/>
            <person name="Takeda H."/>
            <person name="Morishita S."/>
            <person name="Kohara Y."/>
        </authorList>
    </citation>
    <scope>NUCLEOTIDE SEQUENCE [LARGE SCALE GENOMIC DNA]</scope>
    <source>
        <strain>Hd-rR</strain>
    </source>
</reference>
<reference evidence="1 2" key="2">
    <citation type="submission" date="2017-04" db="EMBL/GenBank/DDBJ databases">
        <title>CpG methylation of centromeres and impact of large insertions on vertebrate speciation.</title>
        <authorList>
            <person name="Ichikawa K."/>
            <person name="Yoshimura J."/>
            <person name="Morishita S."/>
        </authorList>
    </citation>
    <scope>NUCLEOTIDE SEQUENCE</scope>
    <source>
        <strain evidence="1 2">HNI</strain>
    </source>
</reference>
<dbReference type="PANTHER" id="PTHR31635:SF196">
    <property type="entry name" value="REVERSE TRANSCRIPTASE DOMAIN-CONTAINING PROTEIN-RELATED"/>
    <property type="match status" value="1"/>
</dbReference>
<dbReference type="Ensembl" id="ENSORLT00020012976.1">
    <property type="protein sequence ID" value="ENSORLP00020001469.1"/>
    <property type="gene ID" value="ENSORLG00020002169.1"/>
</dbReference>
<reference evidence="1" key="3">
    <citation type="submission" date="2025-08" db="UniProtKB">
        <authorList>
            <consortium name="Ensembl"/>
        </authorList>
    </citation>
    <scope>IDENTIFICATION</scope>
    <source>
        <strain evidence="1">HNI</strain>
    </source>
</reference>
<proteinExistence type="predicted"/>
<reference evidence="1" key="4">
    <citation type="submission" date="2025-09" db="UniProtKB">
        <authorList>
            <consortium name="Ensembl"/>
        </authorList>
    </citation>
    <scope>IDENTIFICATION</scope>
    <source>
        <strain evidence="1">HNI</strain>
    </source>
</reference>